<reference evidence="3 4" key="3">
    <citation type="submission" date="2019-03" db="EMBL/GenBank/DDBJ databases">
        <title>Genomic Encyclopedia of Type Strains, Phase IV (KMG-IV): sequencing the most valuable type-strain genomes for metagenomic binning, comparative biology and taxonomic classification.</title>
        <authorList>
            <person name="Goeker M."/>
        </authorList>
    </citation>
    <scope>NUCLEOTIDE SEQUENCE [LARGE SCALE GENOMIC DNA]</scope>
    <source>
        <strain evidence="3 4">DSM 103236</strain>
    </source>
</reference>
<protein>
    <submittedName>
        <fullName evidence="3">Heat shock protein HslJ</fullName>
    </submittedName>
</protein>
<dbReference type="Proteomes" id="UP000622648">
    <property type="component" value="Unassembled WGS sequence"/>
</dbReference>
<reference evidence="2" key="4">
    <citation type="submission" date="2024-05" db="EMBL/GenBank/DDBJ databases">
        <authorList>
            <person name="Sun Q."/>
            <person name="Zhou Y."/>
        </authorList>
    </citation>
    <scope>NUCLEOTIDE SEQUENCE</scope>
    <source>
        <strain evidence="2">CGMCC 1.15644</strain>
    </source>
</reference>
<accession>A0A4R2HL91</accession>
<name>A0A4R2HL91_9SPHI</name>
<organism evidence="3 4">
    <name type="scientific">Pedobacter psychrotolerans</name>
    <dbReference type="NCBI Taxonomy" id="1843235"/>
    <lineage>
        <taxon>Bacteria</taxon>
        <taxon>Pseudomonadati</taxon>
        <taxon>Bacteroidota</taxon>
        <taxon>Sphingobacteriia</taxon>
        <taxon>Sphingobacteriales</taxon>
        <taxon>Sphingobacteriaceae</taxon>
        <taxon>Pedobacter</taxon>
    </lineage>
</organism>
<evidence type="ECO:0000259" key="1">
    <source>
        <dbReference type="Pfam" id="PF03724"/>
    </source>
</evidence>
<reference evidence="5" key="2">
    <citation type="journal article" date="2019" name="Int. J. Syst. Evol. Microbiol.">
        <title>The Global Catalogue of Microorganisms (GCM) 10K type strain sequencing project: providing services to taxonomists for standard genome sequencing and annotation.</title>
        <authorList>
            <consortium name="The Broad Institute Genomics Platform"/>
            <consortium name="The Broad Institute Genome Sequencing Center for Infectious Disease"/>
            <person name="Wu L."/>
            <person name="Ma J."/>
        </authorList>
    </citation>
    <scope>NUCLEOTIDE SEQUENCE [LARGE SCALE GENOMIC DNA]</scope>
    <source>
        <strain evidence="5">CGMCC 1.15644</strain>
    </source>
</reference>
<keyword evidence="3" id="KW-0346">Stress response</keyword>
<comment type="caution">
    <text evidence="3">The sequence shown here is derived from an EMBL/GenBank/DDBJ whole genome shotgun (WGS) entry which is preliminary data.</text>
</comment>
<dbReference type="InterPro" id="IPR005184">
    <property type="entry name" value="DUF306_Meta_HslJ"/>
</dbReference>
<dbReference type="PANTHER" id="PTHR35535:SF2">
    <property type="entry name" value="DUF306 DOMAIN-CONTAINING PROTEIN"/>
    <property type="match status" value="1"/>
</dbReference>
<feature type="domain" description="DUF306" evidence="1">
    <location>
        <begin position="24"/>
        <end position="128"/>
    </location>
</feature>
<dbReference type="PROSITE" id="PS51257">
    <property type="entry name" value="PROKAR_LIPOPROTEIN"/>
    <property type="match status" value="1"/>
</dbReference>
<dbReference type="Gene3D" id="2.40.128.270">
    <property type="match status" value="1"/>
</dbReference>
<evidence type="ECO:0000313" key="4">
    <source>
        <dbReference type="Proteomes" id="UP000295684"/>
    </source>
</evidence>
<reference evidence="2" key="1">
    <citation type="journal article" date="2014" name="Int. J. Syst. Evol. Microbiol.">
        <title>Complete genome of a new Firmicutes species belonging to the dominant human colonic microbiota ('Ruminococcus bicirculans') reveals two chromosomes and a selective capacity to utilize plant glucans.</title>
        <authorList>
            <consortium name="NISC Comparative Sequencing Program"/>
            <person name="Wegmann U."/>
            <person name="Louis P."/>
            <person name="Goesmann A."/>
            <person name="Henrissat B."/>
            <person name="Duncan S.H."/>
            <person name="Flint H.J."/>
        </authorList>
    </citation>
    <scope>NUCLEOTIDE SEQUENCE</scope>
    <source>
        <strain evidence="2">CGMCC 1.15644</strain>
    </source>
</reference>
<dbReference type="RefSeq" id="WP_132529061.1">
    <property type="nucleotide sequence ID" value="NZ_BMJO01000001.1"/>
</dbReference>
<dbReference type="InterPro" id="IPR053147">
    <property type="entry name" value="Hsp_HslJ-like"/>
</dbReference>
<dbReference type="Pfam" id="PF03724">
    <property type="entry name" value="META"/>
    <property type="match status" value="1"/>
</dbReference>
<evidence type="ECO:0000313" key="5">
    <source>
        <dbReference type="Proteomes" id="UP000622648"/>
    </source>
</evidence>
<dbReference type="EMBL" id="SLWO01000001">
    <property type="protein sequence ID" value="TCO30879.1"/>
    <property type="molecule type" value="Genomic_DNA"/>
</dbReference>
<evidence type="ECO:0000313" key="2">
    <source>
        <dbReference type="EMBL" id="GGE43831.1"/>
    </source>
</evidence>
<gene>
    <name evidence="3" type="ORF">EV200_101318</name>
    <name evidence="2" type="ORF">GCM10011413_07310</name>
</gene>
<proteinExistence type="predicted"/>
<keyword evidence="5" id="KW-1185">Reference proteome</keyword>
<dbReference type="OrthoDB" id="880459at2"/>
<dbReference type="InterPro" id="IPR038670">
    <property type="entry name" value="HslJ-like_sf"/>
</dbReference>
<dbReference type="EMBL" id="BMJO01000001">
    <property type="protein sequence ID" value="GGE43831.1"/>
    <property type="molecule type" value="Genomic_DNA"/>
</dbReference>
<dbReference type="AlphaFoldDB" id="A0A4R2HL91"/>
<dbReference type="Proteomes" id="UP000295684">
    <property type="component" value="Unassembled WGS sequence"/>
</dbReference>
<dbReference type="PANTHER" id="PTHR35535">
    <property type="entry name" value="HEAT SHOCK PROTEIN HSLJ"/>
    <property type="match status" value="1"/>
</dbReference>
<evidence type="ECO:0000313" key="3">
    <source>
        <dbReference type="EMBL" id="TCO30879.1"/>
    </source>
</evidence>
<sequence>MKNLLLLGIIICLFSGCLEKDDPKKLAHTKWELTELPGLTLPANAKATLNFGDSLAVNGKSFCNSYGGKVEIVDRKIKLKDIISTRMFCQETDAAERAYVQAINQVNKAKVTEEKLILLNDEKVLLIFKKAD</sequence>